<feature type="region of interest" description="Disordered" evidence="1">
    <location>
        <begin position="1"/>
        <end position="77"/>
    </location>
</feature>
<evidence type="ECO:0000256" key="1">
    <source>
        <dbReference type="SAM" id="MobiDB-lite"/>
    </source>
</evidence>
<dbReference type="Proteomes" id="UP000324629">
    <property type="component" value="Unassembled WGS sequence"/>
</dbReference>
<evidence type="ECO:0000313" key="2">
    <source>
        <dbReference type="EMBL" id="KAA3669859.1"/>
    </source>
</evidence>
<feature type="compositionally biased region" description="Polar residues" evidence="1">
    <location>
        <begin position="50"/>
        <end position="67"/>
    </location>
</feature>
<evidence type="ECO:0000313" key="3">
    <source>
        <dbReference type="EMBL" id="KAA3670721.1"/>
    </source>
</evidence>
<feature type="non-terminal residue" evidence="3">
    <location>
        <position position="199"/>
    </location>
</feature>
<dbReference type="EMBL" id="QNGE01021921">
    <property type="protein sequence ID" value="KAA3669859.1"/>
    <property type="molecule type" value="Genomic_DNA"/>
</dbReference>
<keyword evidence="4" id="KW-1185">Reference proteome</keyword>
<proteinExistence type="predicted"/>
<accession>A0A5J4N5A3</accession>
<feature type="compositionally biased region" description="Low complexity" evidence="1">
    <location>
        <begin position="1"/>
        <end position="26"/>
    </location>
</feature>
<feature type="compositionally biased region" description="Polar residues" evidence="1">
    <location>
        <begin position="27"/>
        <end position="40"/>
    </location>
</feature>
<evidence type="ECO:0000313" key="4">
    <source>
        <dbReference type="Proteomes" id="UP000324629"/>
    </source>
</evidence>
<name>A0A5J4N5A3_9TREM</name>
<reference evidence="3 4" key="1">
    <citation type="journal article" date="2019" name="Gigascience">
        <title>Whole-genome sequence of the oriental lung fluke Paragonimus westermani.</title>
        <authorList>
            <person name="Oey H."/>
            <person name="Zakrzewski M."/>
            <person name="Narain K."/>
            <person name="Devi K.R."/>
            <person name="Agatsuma T."/>
            <person name="Nawaratna S."/>
            <person name="Gobert G.N."/>
            <person name="Jones M.K."/>
            <person name="Ragan M.A."/>
            <person name="McManus D.P."/>
            <person name="Krause L."/>
        </authorList>
    </citation>
    <scope>NUCLEOTIDE SEQUENCE [LARGE SCALE GENOMIC DNA]</scope>
    <source>
        <strain evidence="3 4">IND2009</strain>
    </source>
</reference>
<organism evidence="3 4">
    <name type="scientific">Paragonimus westermani</name>
    <dbReference type="NCBI Taxonomy" id="34504"/>
    <lineage>
        <taxon>Eukaryota</taxon>
        <taxon>Metazoa</taxon>
        <taxon>Spiralia</taxon>
        <taxon>Lophotrochozoa</taxon>
        <taxon>Platyhelminthes</taxon>
        <taxon>Trematoda</taxon>
        <taxon>Digenea</taxon>
        <taxon>Plagiorchiida</taxon>
        <taxon>Troglotremata</taxon>
        <taxon>Troglotrematidae</taxon>
        <taxon>Paragonimus</taxon>
    </lineage>
</organism>
<gene>
    <name evidence="2" type="ORF">DEA37_0000971</name>
    <name evidence="3" type="ORF">DEA37_0012464</name>
</gene>
<dbReference type="AlphaFoldDB" id="A0A5J4N5A3"/>
<protein>
    <submittedName>
        <fullName evidence="3">Uncharacterized protein</fullName>
    </submittedName>
</protein>
<sequence>TATAPSTDDVTSVSDDRVTVVSDSSSCCTQSAPPSDTTTVDGKDGVSSEAPDTTSTESGDDQTSTTEPVEPPKENVTADRDINMIIIVFPGIFGFYPYGQMQPAYRDSPLLAPSPMYQLPYEYDMLFRVTAYDAPLAARAYESINTGQSKTTNQKSRVSVHLNGGYCYQFVLMKNPTSKGLPYNITDVTPISCPNGVFP</sequence>
<comment type="caution">
    <text evidence="3">The sequence shown here is derived from an EMBL/GenBank/DDBJ whole genome shotgun (WGS) entry which is preliminary data.</text>
</comment>
<dbReference type="EMBL" id="QNGE01008649">
    <property type="protein sequence ID" value="KAA3670721.1"/>
    <property type="molecule type" value="Genomic_DNA"/>
</dbReference>
<feature type="non-terminal residue" evidence="3">
    <location>
        <position position="1"/>
    </location>
</feature>